<dbReference type="Proteomes" id="UP000001882">
    <property type="component" value="Chromosome"/>
</dbReference>
<dbReference type="RefSeq" id="WP_012900340.1">
    <property type="nucleotide sequence ID" value="NC_013665.1"/>
</dbReference>
<sequence>MVYSDPEKQREACREAMKRYRERVKAGQPIKERPSFMTTTAIVARVHRLELQENAYIEERKNYPYNTKAYRNLTSYISVVRRRIIRWKNILSTQDIVDSASTGDPVIDEAIARIDYLYRSLVKKQAIRDGLTPDARLYMSYTSEICRIRKAIERWQRVIDQGQGNTA</sequence>
<evidence type="ECO:0000313" key="1">
    <source>
        <dbReference type="EMBL" id="BAI61661.1"/>
    </source>
</evidence>
<dbReference type="GeneID" id="8681510"/>
<dbReference type="EMBL" id="AP011532">
    <property type="protein sequence ID" value="BAI61661.1"/>
    <property type="molecule type" value="Genomic_DNA"/>
</dbReference>
<proteinExistence type="predicted"/>
<evidence type="ECO:0000313" key="2">
    <source>
        <dbReference type="Proteomes" id="UP000001882"/>
    </source>
</evidence>
<organism evidence="1 2">
    <name type="scientific">Methanocella paludicola (strain DSM 17711 / JCM 13418 / NBRC 101707 / SANAE)</name>
    <dbReference type="NCBI Taxonomy" id="304371"/>
    <lineage>
        <taxon>Archaea</taxon>
        <taxon>Methanobacteriati</taxon>
        <taxon>Methanobacteriota</taxon>
        <taxon>Stenosarchaea group</taxon>
        <taxon>Methanomicrobia</taxon>
        <taxon>Methanocellales</taxon>
        <taxon>Methanocellaceae</taxon>
        <taxon>Methanocella</taxon>
    </lineage>
</organism>
<reference evidence="2" key="3">
    <citation type="journal article" date="2011" name="PLoS ONE">
        <title>Genome sequence of a mesophilic hydrogenotrophic methanogen Methanocella paludicola, the first cultivated representative of the order Methanocellales.</title>
        <authorList>
            <person name="Sakai S."/>
            <person name="Takaki Y."/>
            <person name="Shimamura S."/>
            <person name="Sekine M."/>
            <person name="Tajima T."/>
            <person name="Kosugi H."/>
            <person name="Ichikawa N."/>
            <person name="Tasumi E."/>
            <person name="Hiraki A.T."/>
            <person name="Shimizu A."/>
            <person name="Kato Y."/>
            <person name="Nishiko R."/>
            <person name="Mori K."/>
            <person name="Fujita N."/>
            <person name="Imachi H."/>
            <person name="Takai K."/>
        </authorList>
    </citation>
    <scope>NUCLEOTIDE SEQUENCE [LARGE SCALE GENOMIC DNA]</scope>
    <source>
        <strain evidence="2">DSM 17711 / JCM 13418 / NBRC 101707 / SANAE</strain>
    </source>
</reference>
<reference evidence="1 2" key="1">
    <citation type="journal article" date="2007" name="Appl. Environ. Microbiol.">
        <title>Isolation of key methanogens for global methane emission from rice paddy fields: a novel isolate affiliated with the clone cluster rice cluster I.</title>
        <authorList>
            <person name="Sakai S."/>
            <person name="Imachi H."/>
            <person name="Sekiguchi Y."/>
            <person name="Ohashi A."/>
            <person name="Harada H."/>
            <person name="Kamagata Y."/>
        </authorList>
    </citation>
    <scope>NUCLEOTIDE SEQUENCE [LARGE SCALE GENOMIC DNA]</scope>
    <source>
        <strain evidence="2">DSM 17711 / JCM 13418 / NBRC 101707 / SANAE</strain>
    </source>
</reference>
<reference evidence="1 2" key="2">
    <citation type="journal article" date="2008" name="Int. J. Syst. Evol. Microbiol.">
        <title>Methanocella paludicola gen. nov., sp. nov., a methane-producing archaeon, the first isolate of the lineage 'Rice Cluster I', and proposal of the new archaeal order Methanocellales ord. nov.</title>
        <authorList>
            <person name="Sakai S."/>
            <person name="Imachi H."/>
            <person name="Hanada S."/>
            <person name="Ohashi A."/>
            <person name="Harada H."/>
            <person name="Kamagata Y."/>
        </authorList>
    </citation>
    <scope>NUCLEOTIDE SEQUENCE [LARGE SCALE GENOMIC DNA]</scope>
    <source>
        <strain evidence="2">DSM 17711 / JCM 13418 / NBRC 101707 / SANAE</strain>
    </source>
</reference>
<dbReference type="InParanoid" id="D1YYY9"/>
<protein>
    <submittedName>
        <fullName evidence="1">Uncharacterized protein</fullName>
    </submittedName>
</protein>
<accession>D1YYY9</accession>
<keyword evidence="2" id="KW-1185">Reference proteome</keyword>
<name>D1YYY9_METPS</name>
<dbReference type="KEGG" id="mpd:MCP_1589"/>
<dbReference type="AlphaFoldDB" id="D1YYY9"/>
<gene>
    <name evidence="1" type="ordered locus">MCP_1589</name>
</gene>